<dbReference type="SUPFAM" id="SSF52540">
    <property type="entry name" value="P-loop containing nucleoside triphosphate hydrolases"/>
    <property type="match status" value="1"/>
</dbReference>
<dbReference type="Proteomes" id="UP000032247">
    <property type="component" value="Unassembled WGS sequence"/>
</dbReference>
<reference evidence="1 2" key="1">
    <citation type="submission" date="2014-12" db="EMBL/GenBank/DDBJ databases">
        <title>Comparative genome analysis of Bacillus coagulans HM-08, Clostridium butyricum HM-68, Bacillus subtilis HM-66 and Bacillus licheniformis BL-09.</title>
        <authorList>
            <person name="Zhang H."/>
        </authorList>
    </citation>
    <scope>NUCLEOTIDE SEQUENCE [LARGE SCALE GENOMIC DNA]</scope>
    <source>
        <strain evidence="1 2">HM-66</strain>
    </source>
</reference>
<dbReference type="EMBL" id="JXBC01000007">
    <property type="protein sequence ID" value="KIU09866.1"/>
    <property type="molecule type" value="Genomic_DNA"/>
</dbReference>
<organism evidence="1 2">
    <name type="scientific">Bacillus subtilis</name>
    <dbReference type="NCBI Taxonomy" id="1423"/>
    <lineage>
        <taxon>Bacteria</taxon>
        <taxon>Bacillati</taxon>
        <taxon>Bacillota</taxon>
        <taxon>Bacilli</taxon>
        <taxon>Bacillales</taxon>
        <taxon>Bacillaceae</taxon>
        <taxon>Bacillus</taxon>
    </lineage>
</organism>
<sequence length="235" mass="27397">MKKINENLNSRVPEFRITQKDKENFLEINKIRNVGSSEVMRTLIRDYIKAYEHLLEVPSQRINILIGRAGIGKTYQITQELLARRDRHKIIVSPYDEFLISDNKNDQSEALKKLRDDGYRILSISSEKLDDYTSILSSLTQQKTVMVFSNSKKIIDFPQKLASILEEIVHENIEQEWEIFIDDLADPTEVLSIELLNEVAKGDSPVKAIWMTSQKICKSLYDIQQEINCRFIKFE</sequence>
<accession>A0A0D1L2S3</accession>
<gene>
    <name evidence="1" type="ORF">SC09_contig10orf00041</name>
</gene>
<dbReference type="InterPro" id="IPR027417">
    <property type="entry name" value="P-loop_NTPase"/>
</dbReference>
<evidence type="ECO:0000313" key="1">
    <source>
        <dbReference type="EMBL" id="KIU09866.1"/>
    </source>
</evidence>
<evidence type="ECO:0000313" key="2">
    <source>
        <dbReference type="Proteomes" id="UP000032247"/>
    </source>
</evidence>
<dbReference type="AlphaFoldDB" id="A0A0D1L2S3"/>
<proteinExistence type="predicted"/>
<protein>
    <submittedName>
        <fullName evidence="1">Uncharacterized protein</fullName>
    </submittedName>
</protein>
<dbReference type="PATRIC" id="fig|1423.173.peg.3719"/>
<name>A0A0D1L2S3_BACIU</name>
<comment type="caution">
    <text evidence="1">The sequence shown here is derived from an EMBL/GenBank/DDBJ whole genome shotgun (WGS) entry which is preliminary data.</text>
</comment>